<evidence type="ECO:0000313" key="3">
    <source>
        <dbReference type="EMBL" id="KAB1642276.1"/>
    </source>
</evidence>
<comment type="caution">
    <text evidence="3">The sequence shown here is derived from an EMBL/GenBank/DDBJ whole genome shotgun (WGS) entry which is preliminary data.</text>
</comment>
<dbReference type="AlphaFoldDB" id="A0A7J5BC10"/>
<evidence type="ECO:0000259" key="2">
    <source>
        <dbReference type="Pfam" id="PF13845"/>
    </source>
</evidence>
<dbReference type="OrthoDB" id="5112895at2"/>
<dbReference type="Proteomes" id="UP000433493">
    <property type="component" value="Unassembled WGS sequence"/>
</dbReference>
<keyword evidence="1" id="KW-0472">Membrane</keyword>
<organism evidence="3 4">
    <name type="scientific">Gulosibacter chungangensis</name>
    <dbReference type="NCBI Taxonomy" id="979746"/>
    <lineage>
        <taxon>Bacteria</taxon>
        <taxon>Bacillati</taxon>
        <taxon>Actinomycetota</taxon>
        <taxon>Actinomycetes</taxon>
        <taxon>Micrococcales</taxon>
        <taxon>Microbacteriaceae</taxon>
        <taxon>Gulosibacter</taxon>
    </lineage>
</organism>
<keyword evidence="4" id="KW-1185">Reference proteome</keyword>
<sequence length="175" mass="18538">MVRGSGSGGDRAKSWWPWLVVAAVVVVAAAVGGWLWAPFGRPSAPSSLVEATTGPTVTPLATLETGDCFTTLESPWAASFDRVACTDPHTAQLTAIVPVDSVLDASGSWPGEEALRERAMLACQAPEAIDLEAAASIPDLEIQVRWPANETEWDAGVRDYYCFASSSAQFDSLKP</sequence>
<dbReference type="Pfam" id="PF13845">
    <property type="entry name" value="Septum_form"/>
    <property type="match status" value="1"/>
</dbReference>
<gene>
    <name evidence="3" type="ORF">F8O05_10680</name>
</gene>
<dbReference type="InterPro" id="IPR026004">
    <property type="entry name" value="Septum_form"/>
</dbReference>
<keyword evidence="1" id="KW-1133">Transmembrane helix</keyword>
<evidence type="ECO:0000313" key="4">
    <source>
        <dbReference type="Proteomes" id="UP000433493"/>
    </source>
</evidence>
<protein>
    <recommendedName>
        <fullName evidence="2">Septum formation-related domain-containing protein</fullName>
    </recommendedName>
</protein>
<accession>A0A7J5BC10</accession>
<feature type="domain" description="Septum formation-related" evidence="2">
    <location>
        <begin position="65"/>
        <end position="166"/>
    </location>
</feature>
<feature type="transmembrane region" description="Helical" evidence="1">
    <location>
        <begin position="15"/>
        <end position="37"/>
    </location>
</feature>
<evidence type="ECO:0000256" key="1">
    <source>
        <dbReference type="SAM" id="Phobius"/>
    </source>
</evidence>
<dbReference type="EMBL" id="WBKB01000006">
    <property type="protein sequence ID" value="KAB1642276.1"/>
    <property type="molecule type" value="Genomic_DNA"/>
</dbReference>
<proteinExistence type="predicted"/>
<name>A0A7J5BC10_9MICO</name>
<keyword evidence="1" id="KW-0812">Transmembrane</keyword>
<reference evidence="3 4" key="1">
    <citation type="submission" date="2019-09" db="EMBL/GenBank/DDBJ databases">
        <title>Phylogeny of genus Pseudoclavibacter and closely related genus.</title>
        <authorList>
            <person name="Li Y."/>
        </authorList>
    </citation>
    <scope>NUCLEOTIDE SEQUENCE [LARGE SCALE GENOMIC DNA]</scope>
    <source>
        <strain evidence="3 4">KCTC 13959</strain>
    </source>
</reference>